<gene>
    <name evidence="1" type="ORF">M5S13_13115</name>
</gene>
<dbReference type="RefSeq" id="WP_194743157.1">
    <property type="nucleotide sequence ID" value="NZ_CP081939.1"/>
</dbReference>
<evidence type="ECO:0000313" key="2">
    <source>
        <dbReference type="Proteomes" id="UP001347884"/>
    </source>
</evidence>
<organism evidence="1 2">
    <name type="scientific">Avibacterium paragallinarum</name>
    <name type="common">Haemophilus gallinarum</name>
    <dbReference type="NCBI Taxonomy" id="728"/>
    <lineage>
        <taxon>Bacteria</taxon>
        <taxon>Pseudomonadati</taxon>
        <taxon>Pseudomonadota</taxon>
        <taxon>Gammaproteobacteria</taxon>
        <taxon>Pasteurellales</taxon>
        <taxon>Pasteurellaceae</taxon>
        <taxon>Avibacterium</taxon>
    </lineage>
</organism>
<evidence type="ECO:0000313" key="1">
    <source>
        <dbReference type="EMBL" id="MEE6042795.1"/>
    </source>
</evidence>
<protein>
    <submittedName>
        <fullName evidence="1">Uncharacterized protein</fullName>
    </submittedName>
</protein>
<dbReference type="EMBL" id="JAMDKF010000066">
    <property type="protein sequence ID" value="MEE6042795.1"/>
    <property type="molecule type" value="Genomic_DNA"/>
</dbReference>
<accession>A0ABU7QLL2</accession>
<keyword evidence="2" id="KW-1185">Reference proteome</keyword>
<dbReference type="Proteomes" id="UP001347884">
    <property type="component" value="Unassembled WGS sequence"/>
</dbReference>
<comment type="caution">
    <text evidence="1">The sequence shown here is derived from an EMBL/GenBank/DDBJ whole genome shotgun (WGS) entry which is preliminary data.</text>
</comment>
<reference evidence="1 2" key="1">
    <citation type="journal article" date="2022" name="Front. Microbiol.">
        <title>Commensal bacteria contribute to the growth of multidrug-resistant Avibacterium paragallinarum in chickens.</title>
        <authorList>
            <person name="Zhu J."/>
            <person name="Chen Y."/>
            <person name="Wu Y."/>
            <person name="Wang Y."/>
            <person name="Zhu K."/>
        </authorList>
    </citation>
    <scope>NUCLEOTIDE SEQUENCE [LARGE SCALE GENOMIC DNA]</scope>
    <source>
        <strain evidence="1 2">AV25</strain>
    </source>
</reference>
<sequence length="56" mass="6422">MMNKYIVRVYGMVEITVEAESIEQAAEKCDLNTLDLNKLPHQITEIDEVVEAEELL</sequence>
<name>A0ABU7QLL2_AVIPA</name>
<proteinExistence type="predicted"/>